<sequence>MSDTTTADTDNPETNGTPANGGKPETDGEPGSGPGQVAQDTGIDGEDRTDELPEWARKALSKANAEAAGYRTKLRELEAKNTDTPTGDDKPDAATNLKQRNADLEAEVLRLTVAYEQELPKALAGRLRGSTRAELEADAKELAKLVADRTPADLRGGLDPTDEDTTPDDPGELARCYGRRR</sequence>
<reference evidence="2" key="1">
    <citation type="journal article" date="2014" name="Int. J. Syst. Evol. Microbiol.">
        <title>Complete genome sequence of Corynebacterium casei LMG S-19264T (=DSM 44701T), isolated from a smear-ripened cheese.</title>
        <authorList>
            <consortium name="US DOE Joint Genome Institute (JGI-PGF)"/>
            <person name="Walter F."/>
            <person name="Albersmeier A."/>
            <person name="Kalinowski J."/>
            <person name="Ruckert C."/>
        </authorList>
    </citation>
    <scope>NUCLEOTIDE SEQUENCE</scope>
    <source>
        <strain evidence="2">JCM 3091</strain>
    </source>
</reference>
<evidence type="ECO:0000256" key="1">
    <source>
        <dbReference type="SAM" id="MobiDB-lite"/>
    </source>
</evidence>
<evidence type="ECO:0000313" key="2">
    <source>
        <dbReference type="EMBL" id="GGK13178.1"/>
    </source>
</evidence>
<feature type="region of interest" description="Disordered" evidence="1">
    <location>
        <begin position="1"/>
        <end position="98"/>
    </location>
</feature>
<dbReference type="AlphaFoldDB" id="A0A8J3BDB3"/>
<feature type="compositionally biased region" description="Acidic residues" evidence="1">
    <location>
        <begin position="160"/>
        <end position="171"/>
    </location>
</feature>
<gene>
    <name evidence="2" type="ORF">GCM10010124_02170</name>
</gene>
<name>A0A8J3BDB3_9ACTN</name>
<dbReference type="RefSeq" id="WP_189112239.1">
    <property type="nucleotide sequence ID" value="NZ_BMQC01000001.1"/>
</dbReference>
<organism evidence="2 3">
    <name type="scientific">Pilimelia terevasa</name>
    <dbReference type="NCBI Taxonomy" id="53372"/>
    <lineage>
        <taxon>Bacteria</taxon>
        <taxon>Bacillati</taxon>
        <taxon>Actinomycetota</taxon>
        <taxon>Actinomycetes</taxon>
        <taxon>Micromonosporales</taxon>
        <taxon>Micromonosporaceae</taxon>
        <taxon>Pilimelia</taxon>
    </lineage>
</organism>
<evidence type="ECO:0000313" key="3">
    <source>
        <dbReference type="Proteomes" id="UP000662200"/>
    </source>
</evidence>
<reference evidence="2" key="2">
    <citation type="submission" date="2020-09" db="EMBL/GenBank/DDBJ databases">
        <authorList>
            <person name="Sun Q."/>
            <person name="Ohkuma M."/>
        </authorList>
    </citation>
    <scope>NUCLEOTIDE SEQUENCE</scope>
    <source>
        <strain evidence="2">JCM 3091</strain>
    </source>
</reference>
<feature type="compositionally biased region" description="Basic and acidic residues" evidence="1">
    <location>
        <begin position="73"/>
        <end position="92"/>
    </location>
</feature>
<dbReference type="Proteomes" id="UP000662200">
    <property type="component" value="Unassembled WGS sequence"/>
</dbReference>
<accession>A0A8J3BDB3</accession>
<keyword evidence="3" id="KW-1185">Reference proteome</keyword>
<comment type="caution">
    <text evidence="2">The sequence shown here is derived from an EMBL/GenBank/DDBJ whole genome shotgun (WGS) entry which is preliminary data.</text>
</comment>
<evidence type="ECO:0008006" key="4">
    <source>
        <dbReference type="Google" id="ProtNLM"/>
    </source>
</evidence>
<feature type="region of interest" description="Disordered" evidence="1">
    <location>
        <begin position="148"/>
        <end position="181"/>
    </location>
</feature>
<proteinExistence type="predicted"/>
<feature type="compositionally biased region" description="Polar residues" evidence="1">
    <location>
        <begin position="1"/>
        <end position="18"/>
    </location>
</feature>
<protein>
    <recommendedName>
        <fullName evidence="4">Scaffolding protein</fullName>
    </recommendedName>
</protein>
<dbReference type="EMBL" id="BMQC01000001">
    <property type="protein sequence ID" value="GGK13178.1"/>
    <property type="molecule type" value="Genomic_DNA"/>
</dbReference>